<evidence type="ECO:0000256" key="5">
    <source>
        <dbReference type="ARBA" id="ARBA00022617"/>
    </source>
</evidence>
<feature type="transmembrane region" description="Helical" evidence="13">
    <location>
        <begin position="89"/>
        <end position="112"/>
    </location>
</feature>
<evidence type="ECO:0000256" key="11">
    <source>
        <dbReference type="ARBA" id="ARBA00023136"/>
    </source>
</evidence>
<feature type="transmembrane region" description="Helical" evidence="13">
    <location>
        <begin position="7"/>
        <end position="30"/>
    </location>
</feature>
<dbReference type="GO" id="GO:0046872">
    <property type="term" value="F:metal ion binding"/>
    <property type="evidence" value="ECO:0007669"/>
    <property type="project" value="UniProtKB-KW"/>
</dbReference>
<dbReference type="EMBL" id="LJYW01000001">
    <property type="protein sequence ID" value="KPL52160.1"/>
    <property type="molecule type" value="Genomic_DNA"/>
</dbReference>
<evidence type="ECO:0000259" key="14">
    <source>
        <dbReference type="Pfam" id="PF01292"/>
    </source>
</evidence>
<keyword evidence="6 13" id="KW-0812">Transmembrane</keyword>
<comment type="similarity">
    <text evidence="12">Belongs to the cytochrome b561 family.</text>
</comment>
<dbReference type="Proteomes" id="UP000048984">
    <property type="component" value="Unassembled WGS sequence"/>
</dbReference>
<keyword evidence="8" id="KW-0249">Electron transport</keyword>
<dbReference type="STRING" id="665126.ABB55_07905"/>
<dbReference type="Pfam" id="PF01292">
    <property type="entry name" value="Ni_hydr_CYTB"/>
    <property type="match status" value="1"/>
</dbReference>
<evidence type="ECO:0000256" key="2">
    <source>
        <dbReference type="ARBA" id="ARBA00004651"/>
    </source>
</evidence>
<dbReference type="AlphaFoldDB" id="A0A0P6VZJ5"/>
<protein>
    <recommendedName>
        <fullName evidence="14">Cytochrome b561 bacterial/Ni-hydrogenase domain-containing protein</fullName>
    </recommendedName>
</protein>
<reference evidence="15 16" key="2">
    <citation type="submission" date="2015-10" db="EMBL/GenBank/DDBJ databases">
        <title>Draft Genome Sequence of Prosthecomicrobium hirschii ATCC 27832.</title>
        <authorList>
            <person name="Daniel J."/>
            <person name="Givan S.A."/>
            <person name="Brun Y.V."/>
            <person name="Brown P.J."/>
        </authorList>
    </citation>
    <scope>NUCLEOTIDE SEQUENCE [LARGE SCALE GENOMIC DNA]</scope>
    <source>
        <strain evidence="15 16">16</strain>
    </source>
</reference>
<dbReference type="GO" id="GO:0022904">
    <property type="term" value="P:respiratory electron transport chain"/>
    <property type="evidence" value="ECO:0007669"/>
    <property type="project" value="InterPro"/>
</dbReference>
<comment type="cofactor">
    <cofactor evidence="1">
        <name>heme b</name>
        <dbReference type="ChEBI" id="CHEBI:60344"/>
    </cofactor>
</comment>
<sequence length="181" mass="19194">MSVKDSTAGYGSLSIALHWIGAALVIALFILGNRLEDIPKGPDFIAARNLHVGLGVIGFAFLAARILWRLASPVPHVASKSPALDRVAVFVQAALLALIAVLIVTGPLSIWAGGRPINLFDIASIPSPMPKIDWLHEGLEVVHAIASKAILVLVGLHVLGALKHAIVDRDGLIRRMLVPAR</sequence>
<evidence type="ECO:0000256" key="1">
    <source>
        <dbReference type="ARBA" id="ARBA00001970"/>
    </source>
</evidence>
<evidence type="ECO:0000313" key="15">
    <source>
        <dbReference type="EMBL" id="KPL52160.1"/>
    </source>
</evidence>
<dbReference type="GO" id="GO:0020037">
    <property type="term" value="F:heme binding"/>
    <property type="evidence" value="ECO:0007669"/>
    <property type="project" value="TreeGrafter"/>
</dbReference>
<reference evidence="15 16" key="1">
    <citation type="submission" date="2015-09" db="EMBL/GenBank/DDBJ databases">
        <authorList>
            <person name="Jackson K.R."/>
            <person name="Lunt B.L."/>
            <person name="Fisher J.N.B."/>
            <person name="Gardner A.V."/>
            <person name="Bailey M.E."/>
            <person name="Deus L.M."/>
            <person name="Earl A.S."/>
            <person name="Gibby P.D."/>
            <person name="Hartmann K.A."/>
            <person name="Liu J.E."/>
            <person name="Manci A.M."/>
            <person name="Nielsen D.A."/>
            <person name="Solomon M.B."/>
            <person name="Breakwell D.P."/>
            <person name="Burnett S.H."/>
            <person name="Grose J.H."/>
        </authorList>
    </citation>
    <scope>NUCLEOTIDE SEQUENCE [LARGE SCALE GENOMIC DNA]</scope>
    <source>
        <strain evidence="15 16">16</strain>
    </source>
</reference>
<dbReference type="GO" id="GO:0009055">
    <property type="term" value="F:electron transfer activity"/>
    <property type="evidence" value="ECO:0007669"/>
    <property type="project" value="InterPro"/>
</dbReference>
<gene>
    <name evidence="15" type="ORF">ABB55_07905</name>
</gene>
<dbReference type="InterPro" id="IPR016174">
    <property type="entry name" value="Di-haem_cyt_TM"/>
</dbReference>
<dbReference type="PANTHER" id="PTHR30529">
    <property type="entry name" value="CYTOCHROME B561"/>
    <property type="match status" value="1"/>
</dbReference>
<evidence type="ECO:0000256" key="7">
    <source>
        <dbReference type="ARBA" id="ARBA00022723"/>
    </source>
</evidence>
<feature type="transmembrane region" description="Helical" evidence="13">
    <location>
        <begin position="145"/>
        <end position="166"/>
    </location>
</feature>
<keyword evidence="5" id="KW-0349">Heme</keyword>
<evidence type="ECO:0000256" key="6">
    <source>
        <dbReference type="ARBA" id="ARBA00022692"/>
    </source>
</evidence>
<comment type="caution">
    <text evidence="15">The sequence shown here is derived from an EMBL/GenBank/DDBJ whole genome shotgun (WGS) entry which is preliminary data.</text>
</comment>
<accession>A0A0P6VZJ5</accession>
<proteinExistence type="inferred from homology"/>
<dbReference type="GO" id="GO:0005886">
    <property type="term" value="C:plasma membrane"/>
    <property type="evidence" value="ECO:0007669"/>
    <property type="project" value="UniProtKB-SubCell"/>
</dbReference>
<keyword evidence="4" id="KW-1003">Cell membrane</keyword>
<evidence type="ECO:0000256" key="10">
    <source>
        <dbReference type="ARBA" id="ARBA00023004"/>
    </source>
</evidence>
<evidence type="ECO:0000256" key="8">
    <source>
        <dbReference type="ARBA" id="ARBA00022982"/>
    </source>
</evidence>
<evidence type="ECO:0000256" key="9">
    <source>
        <dbReference type="ARBA" id="ARBA00022989"/>
    </source>
</evidence>
<name>A0A0P6VZJ5_9HYPH</name>
<keyword evidence="11 13" id="KW-0472">Membrane</keyword>
<keyword evidence="7" id="KW-0479">Metal-binding</keyword>
<keyword evidence="9 13" id="KW-1133">Transmembrane helix</keyword>
<dbReference type="InterPro" id="IPR011577">
    <property type="entry name" value="Cyt_b561_bac/Ni-Hgenase"/>
</dbReference>
<dbReference type="InterPro" id="IPR052168">
    <property type="entry name" value="Cytochrome_b561_oxidase"/>
</dbReference>
<evidence type="ECO:0000313" key="16">
    <source>
        <dbReference type="Proteomes" id="UP000048984"/>
    </source>
</evidence>
<evidence type="ECO:0000256" key="3">
    <source>
        <dbReference type="ARBA" id="ARBA00022448"/>
    </source>
</evidence>
<keyword evidence="10" id="KW-0408">Iron</keyword>
<keyword evidence="16" id="KW-1185">Reference proteome</keyword>
<dbReference type="RefSeq" id="WP_054358323.1">
    <property type="nucleotide sequence ID" value="NZ_JAPCYQ010000001.1"/>
</dbReference>
<feature type="domain" description="Cytochrome b561 bacterial/Ni-hydrogenase" evidence="14">
    <location>
        <begin position="10"/>
        <end position="177"/>
    </location>
</feature>
<evidence type="ECO:0000256" key="12">
    <source>
        <dbReference type="ARBA" id="ARBA00037975"/>
    </source>
</evidence>
<dbReference type="PANTHER" id="PTHR30529:SF1">
    <property type="entry name" value="CYTOCHROME B561 HOMOLOG 2"/>
    <property type="match status" value="1"/>
</dbReference>
<comment type="subcellular location">
    <subcellularLocation>
        <location evidence="2">Cell membrane</location>
        <topology evidence="2">Multi-pass membrane protein</topology>
    </subcellularLocation>
</comment>
<feature type="transmembrane region" description="Helical" evidence="13">
    <location>
        <begin position="50"/>
        <end position="68"/>
    </location>
</feature>
<dbReference type="SUPFAM" id="SSF81342">
    <property type="entry name" value="Transmembrane di-heme cytochromes"/>
    <property type="match status" value="1"/>
</dbReference>
<evidence type="ECO:0000256" key="4">
    <source>
        <dbReference type="ARBA" id="ARBA00022475"/>
    </source>
</evidence>
<keyword evidence="3" id="KW-0813">Transport</keyword>
<organism evidence="15 16">
    <name type="scientific">Prosthecodimorpha hirschii</name>
    <dbReference type="NCBI Taxonomy" id="665126"/>
    <lineage>
        <taxon>Bacteria</taxon>
        <taxon>Pseudomonadati</taxon>
        <taxon>Pseudomonadota</taxon>
        <taxon>Alphaproteobacteria</taxon>
        <taxon>Hyphomicrobiales</taxon>
        <taxon>Ancalomicrobiaceae</taxon>
        <taxon>Prosthecodimorpha</taxon>
    </lineage>
</organism>
<evidence type="ECO:0000256" key="13">
    <source>
        <dbReference type="SAM" id="Phobius"/>
    </source>
</evidence>